<accession>A0A8J3YTE6</accession>
<dbReference type="AlphaFoldDB" id="A0A8J3YTE6"/>
<organism evidence="2 3">
    <name type="scientific">Virgisporangium aliadipatigenens</name>
    <dbReference type="NCBI Taxonomy" id="741659"/>
    <lineage>
        <taxon>Bacteria</taxon>
        <taxon>Bacillati</taxon>
        <taxon>Actinomycetota</taxon>
        <taxon>Actinomycetes</taxon>
        <taxon>Micromonosporales</taxon>
        <taxon>Micromonosporaceae</taxon>
        <taxon>Virgisporangium</taxon>
    </lineage>
</organism>
<reference evidence="2" key="1">
    <citation type="submission" date="2021-01" db="EMBL/GenBank/DDBJ databases">
        <title>Whole genome shotgun sequence of Virgisporangium aliadipatigenens NBRC 105644.</title>
        <authorList>
            <person name="Komaki H."/>
            <person name="Tamura T."/>
        </authorList>
    </citation>
    <scope>NUCLEOTIDE SEQUENCE</scope>
    <source>
        <strain evidence="2">NBRC 105644</strain>
    </source>
</reference>
<dbReference type="PROSITE" id="PS50801">
    <property type="entry name" value="STAS"/>
    <property type="match status" value="1"/>
</dbReference>
<evidence type="ECO:0000313" key="3">
    <source>
        <dbReference type="Proteomes" id="UP000619260"/>
    </source>
</evidence>
<proteinExistence type="predicted"/>
<dbReference type="InterPro" id="IPR036513">
    <property type="entry name" value="STAS_dom_sf"/>
</dbReference>
<dbReference type="RefSeq" id="WP_203902961.1">
    <property type="nucleotide sequence ID" value="NZ_BOPF01000028.1"/>
</dbReference>
<dbReference type="SUPFAM" id="SSF52091">
    <property type="entry name" value="SpoIIaa-like"/>
    <property type="match status" value="1"/>
</dbReference>
<evidence type="ECO:0000313" key="2">
    <source>
        <dbReference type="EMBL" id="GIJ49491.1"/>
    </source>
</evidence>
<dbReference type="InterPro" id="IPR051932">
    <property type="entry name" value="Bact_StressResp_Reg"/>
</dbReference>
<evidence type="ECO:0000259" key="1">
    <source>
        <dbReference type="PROSITE" id="PS50801"/>
    </source>
</evidence>
<dbReference type="Pfam" id="PF01740">
    <property type="entry name" value="STAS"/>
    <property type="match status" value="1"/>
</dbReference>
<dbReference type="CDD" id="cd07041">
    <property type="entry name" value="STAS_RsbR_RsbS_like"/>
    <property type="match status" value="1"/>
</dbReference>
<protein>
    <submittedName>
        <fullName evidence="2">Anti-anti-sigma factor</fullName>
    </submittedName>
</protein>
<gene>
    <name evidence="2" type="ORF">Val02_63770</name>
</gene>
<dbReference type="PANTHER" id="PTHR33745:SF1">
    <property type="entry name" value="RSBT ANTAGONIST PROTEIN RSBS"/>
    <property type="match status" value="1"/>
</dbReference>
<dbReference type="Gene3D" id="3.30.750.24">
    <property type="entry name" value="STAS domain"/>
    <property type="match status" value="1"/>
</dbReference>
<dbReference type="InterPro" id="IPR002645">
    <property type="entry name" value="STAS_dom"/>
</dbReference>
<dbReference type="PANTHER" id="PTHR33745">
    <property type="entry name" value="RSBT ANTAGONIST PROTEIN RSBS-RELATED"/>
    <property type="match status" value="1"/>
</dbReference>
<sequence length="126" mass="13650">MLEQVPLQRLGHTIIVTLQGDLDDATVERIERAVTDEVAKVRARGVLIDVSGLAVVDSFVARVIARLVGMVALLGAVSTIVGIQPAVAITLVELGVPMDHVHTALNAEQGMARLRRMWDDTTGYRR</sequence>
<name>A0A8J3YTE6_9ACTN</name>
<feature type="domain" description="STAS" evidence="1">
    <location>
        <begin position="3"/>
        <end position="114"/>
    </location>
</feature>
<comment type="caution">
    <text evidence="2">The sequence shown here is derived from an EMBL/GenBank/DDBJ whole genome shotgun (WGS) entry which is preliminary data.</text>
</comment>
<dbReference type="Proteomes" id="UP000619260">
    <property type="component" value="Unassembled WGS sequence"/>
</dbReference>
<dbReference type="EMBL" id="BOPF01000028">
    <property type="protein sequence ID" value="GIJ49491.1"/>
    <property type="molecule type" value="Genomic_DNA"/>
</dbReference>
<keyword evidence="3" id="KW-1185">Reference proteome</keyword>